<dbReference type="AlphaFoldDB" id="A0A5Q4YV81"/>
<accession>A0A5Q4YV81</accession>
<organism evidence="1 2">
    <name type="scientific">Paraburkholderia dioscoreae</name>
    <dbReference type="NCBI Taxonomy" id="2604047"/>
    <lineage>
        <taxon>Bacteria</taxon>
        <taxon>Pseudomonadati</taxon>
        <taxon>Pseudomonadota</taxon>
        <taxon>Betaproteobacteria</taxon>
        <taxon>Burkholderiales</taxon>
        <taxon>Burkholderiaceae</taxon>
        <taxon>Paraburkholderia</taxon>
    </lineage>
</organism>
<dbReference type="KEGG" id="pdio:PDMSB3_0142.1"/>
<protein>
    <submittedName>
        <fullName evidence="1">Uncharacterized protein</fullName>
    </submittedName>
</protein>
<name>A0A5Q4YV81_9BURK</name>
<dbReference type="EMBL" id="LR699554">
    <property type="protein sequence ID" value="VVD31445.1"/>
    <property type="molecule type" value="Genomic_DNA"/>
</dbReference>
<proteinExistence type="predicted"/>
<gene>
    <name evidence="1" type="ORF">PDMSB3_0142</name>
</gene>
<evidence type="ECO:0000313" key="2">
    <source>
        <dbReference type="Proteomes" id="UP000325811"/>
    </source>
</evidence>
<dbReference type="Proteomes" id="UP000325811">
    <property type="component" value="Chromosome II"/>
</dbReference>
<sequence length="22" mass="2544">MQHAGYGPSNYRVIVNNHDSFH</sequence>
<reference evidence="1 2" key="1">
    <citation type="submission" date="2019-08" db="EMBL/GenBank/DDBJ databases">
        <authorList>
            <person name="Herpell B J."/>
        </authorList>
    </citation>
    <scope>NUCLEOTIDE SEQUENCE [LARGE SCALE GENOMIC DNA]</scope>
    <source>
        <strain evidence="2">Msb3</strain>
    </source>
</reference>
<keyword evidence="2" id="KW-1185">Reference proteome</keyword>
<evidence type="ECO:0000313" key="1">
    <source>
        <dbReference type="EMBL" id="VVD31445.1"/>
    </source>
</evidence>